<dbReference type="NCBIfam" id="TIGR03826">
    <property type="entry name" value="YvyF"/>
    <property type="match status" value="1"/>
</dbReference>
<gene>
    <name evidence="1" type="ORF">BEP19_07490</name>
</gene>
<evidence type="ECO:0000313" key="2">
    <source>
        <dbReference type="Proteomes" id="UP000284219"/>
    </source>
</evidence>
<accession>A0A419SJY2</accession>
<reference evidence="1 2" key="1">
    <citation type="submission" date="2016-08" db="EMBL/GenBank/DDBJ databases">
        <title>Novel Firmicute Genomes.</title>
        <authorList>
            <person name="Poppleton D.I."/>
            <person name="Gribaldo S."/>
        </authorList>
    </citation>
    <scope>NUCLEOTIDE SEQUENCE [LARGE SCALE GENOMIC DNA]</scope>
    <source>
        <strain evidence="1 2">RAOx-1</strain>
    </source>
</reference>
<comment type="caution">
    <text evidence="1">The sequence shown here is derived from an EMBL/GenBank/DDBJ whole genome shotgun (WGS) entry which is preliminary data.</text>
</comment>
<keyword evidence="2" id="KW-1185">Reference proteome</keyword>
<dbReference type="EMBL" id="MCHY01000008">
    <property type="protein sequence ID" value="RKD24239.1"/>
    <property type="molecule type" value="Genomic_DNA"/>
</dbReference>
<sequence>MSLNHLDHCVRCDALFVVVGSRICSSCLKQIEEEFQVCAAFLRKKENRMSTLQEMSEQTGVSVYQITEFIRQQRLIVDSYTNIEYPCEGCGKLVQKSRFCSDCKRDWQEEVDALANKRSETEEKERRSTYHIKDYRWDRHS</sequence>
<proteinExistence type="predicted"/>
<dbReference type="AlphaFoldDB" id="A0A419SJY2"/>
<dbReference type="InterPro" id="IPR022258">
    <property type="entry name" value="Flagellar_operon_YvyF"/>
</dbReference>
<protein>
    <recommendedName>
        <fullName evidence="3">Flagellar protein</fullName>
    </recommendedName>
</protein>
<evidence type="ECO:0000313" key="1">
    <source>
        <dbReference type="EMBL" id="RKD24239.1"/>
    </source>
</evidence>
<evidence type="ECO:0008006" key="3">
    <source>
        <dbReference type="Google" id="ProtNLM"/>
    </source>
</evidence>
<organism evidence="1 2">
    <name type="scientific">Ammoniphilus oxalaticus</name>
    <dbReference type="NCBI Taxonomy" id="66863"/>
    <lineage>
        <taxon>Bacteria</taxon>
        <taxon>Bacillati</taxon>
        <taxon>Bacillota</taxon>
        <taxon>Bacilli</taxon>
        <taxon>Bacillales</taxon>
        <taxon>Paenibacillaceae</taxon>
        <taxon>Aneurinibacillus group</taxon>
        <taxon>Ammoniphilus</taxon>
    </lineage>
</organism>
<dbReference type="Proteomes" id="UP000284219">
    <property type="component" value="Unassembled WGS sequence"/>
</dbReference>
<name>A0A419SJY2_9BACL</name>
<dbReference type="RefSeq" id="WP_120189504.1">
    <property type="nucleotide sequence ID" value="NZ_MCHY01000008.1"/>
</dbReference>
<dbReference type="OrthoDB" id="1739831at2"/>